<reference evidence="5" key="1">
    <citation type="submission" date="2023-10" db="EMBL/GenBank/DDBJ databases">
        <authorList>
            <person name="Chen Y."/>
            <person name="Shah S."/>
            <person name="Dougan E. K."/>
            <person name="Thang M."/>
            <person name="Chan C."/>
        </authorList>
    </citation>
    <scope>NUCLEOTIDE SEQUENCE [LARGE SCALE GENOMIC DNA]</scope>
</reference>
<evidence type="ECO:0000256" key="2">
    <source>
        <dbReference type="ARBA" id="ARBA00022552"/>
    </source>
</evidence>
<dbReference type="InterPro" id="IPR050180">
    <property type="entry name" value="RNR_Ribonuclease"/>
</dbReference>
<proteinExistence type="predicted"/>
<evidence type="ECO:0000256" key="1">
    <source>
        <dbReference type="ARBA" id="ARBA00004123"/>
    </source>
</evidence>
<dbReference type="PANTHER" id="PTHR23355">
    <property type="entry name" value="RIBONUCLEASE"/>
    <property type="match status" value="1"/>
</dbReference>
<dbReference type="EMBL" id="CAUYUJ010014479">
    <property type="protein sequence ID" value="CAK0841724.1"/>
    <property type="molecule type" value="Genomic_DNA"/>
</dbReference>
<gene>
    <name evidence="5" type="ORF">PCOR1329_LOCUS36858</name>
</gene>
<dbReference type="InterPro" id="IPR012340">
    <property type="entry name" value="NA-bd_OB-fold"/>
</dbReference>
<keyword evidence="3" id="KW-0539">Nucleus</keyword>
<dbReference type="InterPro" id="IPR001900">
    <property type="entry name" value="RNase_II/R"/>
</dbReference>
<evidence type="ECO:0000259" key="4">
    <source>
        <dbReference type="SMART" id="SM00955"/>
    </source>
</evidence>
<sequence>ENVPADHMLFVPSDRRYPYCYVSPPEELIALGEEIQRTRVVVALSIWDANSETPRARWIRTLGRAGDLEAETQSILLENSICDDPFTDEVLACLPPEDFSPSQEDLVGRQDFRGLAVCSIDPPGCQDIDDALSCEQLDNGNYRVGVHIADVTHFMKPNTPLDAEAARRCTSVYLVDRRIDMLPRLLTTQLCSLRDDGDRLTFSALVELTPDAKIVGRRFCKGIIRSRASLSYQEAQARIDSDPSEDSSELTVAIRNLYELSKKLRAERMSQGALELASTEMKFEFESDASTPTNMFKYEHYATNELIEEFMLLANRAAAIQITQYFGNFGVLRRHDPPKMDFMDELAETLSAGFGVKDFKYGTNLELQASLNAVDKPDDPFFSTLVRIMACRCMNEAEYFCTGGTPVDRFYHYGLAATHYTHFTSPIRRYADVMVHRLLAASIGFEGLPEHLVQEKCVAEQVLRLNDKHRGARMADFASVALHQYLFFKATGPVMAEGVVMGTTNSAIKVAVEDYGCDGDVELPIIDWMLVRESQEAVGRPRSKFEGVTVRLFDRVVVRIQADETDGRHRALKMDFVGLPTGVRGKDRRRRPRRLRAPLSSWPRRPLAARRRWHRGPTNR</sequence>
<organism evidence="5 6">
    <name type="scientific">Prorocentrum cordatum</name>
    <dbReference type="NCBI Taxonomy" id="2364126"/>
    <lineage>
        <taxon>Eukaryota</taxon>
        <taxon>Sar</taxon>
        <taxon>Alveolata</taxon>
        <taxon>Dinophyceae</taxon>
        <taxon>Prorocentrales</taxon>
        <taxon>Prorocentraceae</taxon>
        <taxon>Prorocentrum</taxon>
    </lineage>
</organism>
<dbReference type="InterPro" id="IPR022966">
    <property type="entry name" value="RNase_II/R_CS"/>
</dbReference>
<feature type="domain" description="RNB" evidence="4">
    <location>
        <begin position="109"/>
        <end position="445"/>
    </location>
</feature>
<keyword evidence="6" id="KW-1185">Reference proteome</keyword>
<evidence type="ECO:0000313" key="6">
    <source>
        <dbReference type="Proteomes" id="UP001189429"/>
    </source>
</evidence>
<dbReference type="PANTHER" id="PTHR23355:SF35">
    <property type="entry name" value="EXOSOME COMPLEX EXONUCLEASE RRP44"/>
    <property type="match status" value="1"/>
</dbReference>
<dbReference type="Gene3D" id="2.40.50.700">
    <property type="match status" value="1"/>
</dbReference>
<evidence type="ECO:0000313" key="5">
    <source>
        <dbReference type="EMBL" id="CAK0841724.1"/>
    </source>
</evidence>
<comment type="subcellular location">
    <subcellularLocation>
        <location evidence="1">Nucleus</location>
    </subcellularLocation>
</comment>
<feature type="non-terminal residue" evidence="5">
    <location>
        <position position="620"/>
    </location>
</feature>
<evidence type="ECO:0000256" key="3">
    <source>
        <dbReference type="ARBA" id="ARBA00023242"/>
    </source>
</evidence>
<dbReference type="InterPro" id="IPR041505">
    <property type="entry name" value="Dis3_CSD2"/>
</dbReference>
<dbReference type="Pfam" id="PF00773">
    <property type="entry name" value="RNB"/>
    <property type="match status" value="1"/>
</dbReference>
<dbReference type="Pfam" id="PF17849">
    <property type="entry name" value="OB_Dis3"/>
    <property type="match status" value="1"/>
</dbReference>
<protein>
    <recommendedName>
        <fullName evidence="4">RNB domain-containing protein</fullName>
    </recommendedName>
</protein>
<dbReference type="SUPFAM" id="SSF50249">
    <property type="entry name" value="Nucleic acid-binding proteins"/>
    <property type="match status" value="3"/>
</dbReference>
<comment type="caution">
    <text evidence="5">The sequence shown here is derived from an EMBL/GenBank/DDBJ whole genome shotgun (WGS) entry which is preliminary data.</text>
</comment>
<feature type="non-terminal residue" evidence="5">
    <location>
        <position position="1"/>
    </location>
</feature>
<dbReference type="Proteomes" id="UP001189429">
    <property type="component" value="Unassembled WGS sequence"/>
</dbReference>
<accession>A0ABN9T9A5</accession>
<keyword evidence="2" id="KW-0698">rRNA processing</keyword>
<dbReference type="PROSITE" id="PS01175">
    <property type="entry name" value="RIBONUCLEASE_II"/>
    <property type="match status" value="1"/>
</dbReference>
<name>A0ABN9T9A5_9DINO</name>
<dbReference type="SMART" id="SM00955">
    <property type="entry name" value="RNB"/>
    <property type="match status" value="1"/>
</dbReference>